<reference evidence="4" key="1">
    <citation type="journal article" date="2015" name="Genome Announc.">
        <title>Draft whole-genome sequence of the biocontrol agent Trichoderma harzianum T6776.</title>
        <authorList>
            <person name="Baroncelli R."/>
            <person name="Piaggeschi G."/>
            <person name="Fiorini L."/>
            <person name="Bertolini E."/>
            <person name="Zapparata A."/>
            <person name="Pe M.E."/>
            <person name="Sarrocco S."/>
            <person name="Vannacci G."/>
        </authorList>
    </citation>
    <scope>NUCLEOTIDE SEQUENCE [LARGE SCALE GENOMIC DNA]</scope>
    <source>
        <strain evidence="4">T6776</strain>
    </source>
</reference>
<proteinExistence type="predicted"/>
<sequence length="178" mass="19461">MSAKYILGALSLLLTNIHAAPTASKPASSIISYCPPTAATFETQQKIFAEFVEIMFTERNITKAYSIHLLADPNYVDHDAFHGPSKADGLALVVPWFHDTAFSVWNTFVQNDIGISVEMGVMENGTTAAFVDFWRFQGTCIVEHWDVIEYVTGDSPNPSPLFPLPPPLKPSADAGKGQ</sequence>
<dbReference type="OrthoDB" id="2820488at2759"/>
<accession>A0A0F9ZQH0</accession>
<dbReference type="SUPFAM" id="SSF54427">
    <property type="entry name" value="NTF2-like"/>
    <property type="match status" value="1"/>
</dbReference>
<feature type="compositionally biased region" description="Pro residues" evidence="1">
    <location>
        <begin position="159"/>
        <end position="169"/>
    </location>
</feature>
<organism evidence="3 4">
    <name type="scientific">Trichoderma harzianum</name>
    <name type="common">Hypocrea lixii</name>
    <dbReference type="NCBI Taxonomy" id="5544"/>
    <lineage>
        <taxon>Eukaryota</taxon>
        <taxon>Fungi</taxon>
        <taxon>Dikarya</taxon>
        <taxon>Ascomycota</taxon>
        <taxon>Pezizomycotina</taxon>
        <taxon>Sordariomycetes</taxon>
        <taxon>Hypocreomycetidae</taxon>
        <taxon>Hypocreales</taxon>
        <taxon>Hypocreaceae</taxon>
        <taxon>Trichoderma</taxon>
    </lineage>
</organism>
<dbReference type="InterPro" id="IPR032710">
    <property type="entry name" value="NTF2-like_dom_sf"/>
</dbReference>
<dbReference type="EMBL" id="JOKZ01000147">
    <property type="protein sequence ID" value="KKP02522.1"/>
    <property type="molecule type" value="Genomic_DNA"/>
</dbReference>
<keyword evidence="2" id="KW-0732">Signal</keyword>
<evidence type="ECO:0000256" key="1">
    <source>
        <dbReference type="SAM" id="MobiDB-lite"/>
    </source>
</evidence>
<evidence type="ECO:0000313" key="4">
    <source>
        <dbReference type="Proteomes" id="UP000034112"/>
    </source>
</evidence>
<feature type="region of interest" description="Disordered" evidence="1">
    <location>
        <begin position="159"/>
        <end position="178"/>
    </location>
</feature>
<protein>
    <recommendedName>
        <fullName evidence="5">SnoaL-like domain-containing protein</fullName>
    </recommendedName>
</protein>
<feature type="chain" id="PRO_5002530963" description="SnoaL-like domain-containing protein" evidence="2">
    <location>
        <begin position="20"/>
        <end position="178"/>
    </location>
</feature>
<evidence type="ECO:0000256" key="2">
    <source>
        <dbReference type="SAM" id="SignalP"/>
    </source>
</evidence>
<evidence type="ECO:0000313" key="3">
    <source>
        <dbReference type="EMBL" id="KKP02522.1"/>
    </source>
</evidence>
<dbReference type="OMA" id="VEIMFTE"/>
<feature type="signal peptide" evidence="2">
    <location>
        <begin position="1"/>
        <end position="19"/>
    </location>
</feature>
<dbReference type="AlphaFoldDB" id="A0A0F9ZQH0"/>
<name>A0A0F9ZQH0_TRIHA</name>
<dbReference type="Proteomes" id="UP000034112">
    <property type="component" value="Unassembled WGS sequence"/>
</dbReference>
<evidence type="ECO:0008006" key="5">
    <source>
        <dbReference type="Google" id="ProtNLM"/>
    </source>
</evidence>
<dbReference type="Gene3D" id="3.10.450.50">
    <property type="match status" value="1"/>
</dbReference>
<comment type="caution">
    <text evidence="3">The sequence shown here is derived from an EMBL/GenBank/DDBJ whole genome shotgun (WGS) entry which is preliminary data.</text>
</comment>
<gene>
    <name evidence="3" type="ORF">THAR02_05384</name>
</gene>